<dbReference type="RefSeq" id="XP_007333220.1">
    <property type="nucleotide sequence ID" value="XM_007333158.1"/>
</dbReference>
<dbReference type="GeneID" id="18829591"/>
<dbReference type="EMBL" id="JH971405">
    <property type="protein sequence ID" value="EKM76150.1"/>
    <property type="molecule type" value="Genomic_DNA"/>
</dbReference>
<reference evidence="3" key="1">
    <citation type="journal article" date="2012" name="Proc. Natl. Acad. Sci. U.S.A.">
        <title>Genome sequence of the button mushroom Agaricus bisporus reveals mechanisms governing adaptation to a humic-rich ecological niche.</title>
        <authorList>
            <person name="Morin E."/>
            <person name="Kohler A."/>
            <person name="Baker A.R."/>
            <person name="Foulongne-Oriol M."/>
            <person name="Lombard V."/>
            <person name="Nagy L.G."/>
            <person name="Ohm R.A."/>
            <person name="Patyshakuliyeva A."/>
            <person name="Brun A."/>
            <person name="Aerts A.L."/>
            <person name="Bailey A.M."/>
            <person name="Billette C."/>
            <person name="Coutinho P.M."/>
            <person name="Deakin G."/>
            <person name="Doddapaneni H."/>
            <person name="Floudas D."/>
            <person name="Grimwood J."/>
            <person name="Hilden K."/>
            <person name="Kuees U."/>
            <person name="LaButti K.M."/>
            <person name="Lapidus A."/>
            <person name="Lindquist E.A."/>
            <person name="Lucas S.M."/>
            <person name="Murat C."/>
            <person name="Riley R.W."/>
            <person name="Salamov A.A."/>
            <person name="Schmutz J."/>
            <person name="Subramanian V."/>
            <person name="Woesten H.A.B."/>
            <person name="Xu J."/>
            <person name="Eastwood D.C."/>
            <person name="Foster G.D."/>
            <person name="Sonnenberg A.S."/>
            <person name="Cullen D."/>
            <person name="de Vries R.P."/>
            <person name="Lundell T."/>
            <person name="Hibbett D.S."/>
            <person name="Henrissat B."/>
            <person name="Burton K.S."/>
            <person name="Kerrigan R.W."/>
            <person name="Challen M.P."/>
            <person name="Grigoriev I.V."/>
            <person name="Martin F."/>
        </authorList>
    </citation>
    <scope>NUCLEOTIDE SEQUENCE [LARGE SCALE GENOMIC DNA]</scope>
    <source>
        <strain evidence="3">JB137-S8 / ATCC MYA-4627 / FGSC 10392</strain>
    </source>
</reference>
<sequence>MKAWSEEIDQYLDEFIRLEGRGNYSVQQYCLECRKGSPEFRCVDCFSGKLFCASCIVNIHRRNPFHRVKKWSSPGYFEPKYLRKLGLRIQLGHPCLAPVPATDFTILDTYAIHKLLRTRLYPATMKQPRTAATFNVLKRYEVLSFESKCSAYQYYRSIARGSDNTGICDTREQYREFLRMTRCWSALKIFKRAGRGHDPNGVQGTRLGECAILCPACPQPGINLPDNWREAPNNQKWLYTLFLAIDANFRLLWFRNIVVSSAKRSPSRFLGYGYFVKTKPYLKHLENHTGEKQALSQCVSHDAVNSADSRDTQGCAATGCGAVDCARHEFRRLNSIGDLQKGERYLNMDYLFYSSLAEKSYKRLVVSYNIACQWSSKFHQRMSQKFPPDWFVNKGDVGITFLVPKFHLPAHIEKCHRDYSFNLTKGVGRTDGEGVERGWARINDLASSTREMGPGARQDKLESHMGDSNWKKTTMMGTSVQLIPFLKLIFPFR</sequence>
<dbReference type="OrthoDB" id="3261436at2759"/>
<proteinExistence type="predicted"/>
<dbReference type="InParanoid" id="K5XNE6"/>
<feature type="domain" description="CxC2-like cysteine cluster KDZ transposase-associated" evidence="1">
    <location>
        <begin position="115"/>
        <end position="166"/>
    </location>
</feature>
<dbReference type="AlphaFoldDB" id="K5XNE6"/>
<dbReference type="InterPro" id="IPR040521">
    <property type="entry name" value="KDZ"/>
</dbReference>
<keyword evidence="3" id="KW-1185">Reference proteome</keyword>
<protein>
    <recommendedName>
        <fullName evidence="1">CxC2-like cysteine cluster KDZ transposase-associated domain-containing protein</fullName>
    </recommendedName>
</protein>
<dbReference type="CDD" id="cd19757">
    <property type="entry name" value="Bbox1"/>
    <property type="match status" value="1"/>
</dbReference>
<dbReference type="HOGENOM" id="CLU_003703_12_0_1"/>
<dbReference type="Pfam" id="PF18803">
    <property type="entry name" value="CxC2"/>
    <property type="match status" value="1"/>
</dbReference>
<dbReference type="PANTHER" id="PTHR33096:SF1">
    <property type="entry name" value="CXC1-LIKE CYSTEINE CLUSTER ASSOCIATED WITH KDZ TRANSPOSASES DOMAIN-CONTAINING PROTEIN"/>
    <property type="match status" value="1"/>
</dbReference>
<dbReference type="OMA" id="GWARIND"/>
<dbReference type="Proteomes" id="UP000008493">
    <property type="component" value="Unassembled WGS sequence"/>
</dbReference>
<accession>K5XNE6</accession>
<organism evidence="2 3">
    <name type="scientific">Agaricus bisporus var. burnettii (strain JB137-S8 / ATCC MYA-4627 / FGSC 10392)</name>
    <name type="common">White button mushroom</name>
    <dbReference type="NCBI Taxonomy" id="597362"/>
    <lineage>
        <taxon>Eukaryota</taxon>
        <taxon>Fungi</taxon>
        <taxon>Dikarya</taxon>
        <taxon>Basidiomycota</taxon>
        <taxon>Agaricomycotina</taxon>
        <taxon>Agaricomycetes</taxon>
        <taxon>Agaricomycetidae</taxon>
        <taxon>Agaricales</taxon>
        <taxon>Agaricineae</taxon>
        <taxon>Agaricaceae</taxon>
        <taxon>Agaricus</taxon>
    </lineage>
</organism>
<dbReference type="PANTHER" id="PTHR33096">
    <property type="entry name" value="CXC2 DOMAIN-CONTAINING PROTEIN"/>
    <property type="match status" value="1"/>
</dbReference>
<dbReference type="KEGG" id="abp:AGABI1DRAFT45490"/>
<dbReference type="eggNOG" id="ENOG502SJXV">
    <property type="taxonomic scope" value="Eukaryota"/>
</dbReference>
<evidence type="ECO:0000313" key="3">
    <source>
        <dbReference type="Proteomes" id="UP000008493"/>
    </source>
</evidence>
<gene>
    <name evidence="2" type="ORF">AGABI1DRAFT_45490</name>
</gene>
<dbReference type="Pfam" id="PF18758">
    <property type="entry name" value="KDZ"/>
    <property type="match status" value="1"/>
</dbReference>
<evidence type="ECO:0000313" key="2">
    <source>
        <dbReference type="EMBL" id="EKM76150.1"/>
    </source>
</evidence>
<name>K5XNE6_AGABU</name>
<evidence type="ECO:0000259" key="1">
    <source>
        <dbReference type="Pfam" id="PF18803"/>
    </source>
</evidence>
<dbReference type="InterPro" id="IPR041457">
    <property type="entry name" value="CxC2_KDZ-assoc"/>
</dbReference>